<dbReference type="EMBL" id="JABCKI010005734">
    <property type="protein sequence ID" value="KAG5639037.1"/>
    <property type="molecule type" value="Genomic_DNA"/>
</dbReference>
<organism evidence="1 2">
    <name type="scientific">Sphagnurus paluster</name>
    <dbReference type="NCBI Taxonomy" id="117069"/>
    <lineage>
        <taxon>Eukaryota</taxon>
        <taxon>Fungi</taxon>
        <taxon>Dikarya</taxon>
        <taxon>Basidiomycota</taxon>
        <taxon>Agaricomycotina</taxon>
        <taxon>Agaricomycetes</taxon>
        <taxon>Agaricomycetidae</taxon>
        <taxon>Agaricales</taxon>
        <taxon>Tricholomatineae</taxon>
        <taxon>Lyophyllaceae</taxon>
        <taxon>Sphagnurus</taxon>
    </lineage>
</organism>
<reference evidence="1" key="1">
    <citation type="submission" date="2021-02" db="EMBL/GenBank/DDBJ databases">
        <authorList>
            <person name="Nieuwenhuis M."/>
            <person name="Van De Peppel L.J.J."/>
        </authorList>
    </citation>
    <scope>NUCLEOTIDE SEQUENCE</scope>
    <source>
        <strain evidence="1">D49</strain>
    </source>
</reference>
<evidence type="ECO:0000313" key="1">
    <source>
        <dbReference type="EMBL" id="KAG5639037.1"/>
    </source>
</evidence>
<proteinExistence type="predicted"/>
<protein>
    <submittedName>
        <fullName evidence="1">Uncharacterized protein</fullName>
    </submittedName>
</protein>
<dbReference type="OrthoDB" id="10264378at2759"/>
<dbReference type="InterPro" id="IPR010678">
    <property type="entry name" value="UTP25"/>
</dbReference>
<name>A0A9P7G1G3_9AGAR</name>
<dbReference type="AlphaFoldDB" id="A0A9P7G1G3"/>
<dbReference type="GO" id="GO:0032040">
    <property type="term" value="C:small-subunit processome"/>
    <property type="evidence" value="ECO:0007669"/>
    <property type="project" value="TreeGrafter"/>
</dbReference>
<reference evidence="1" key="2">
    <citation type="submission" date="2021-10" db="EMBL/GenBank/DDBJ databases">
        <title>Phylogenomics reveals ancestral predisposition of the termite-cultivated fungus Termitomyces towards a domesticated lifestyle.</title>
        <authorList>
            <person name="Auxier B."/>
            <person name="Grum-Grzhimaylo A."/>
            <person name="Cardenas M.E."/>
            <person name="Lodge J.D."/>
            <person name="Laessoe T."/>
            <person name="Pedersen O."/>
            <person name="Smith M.E."/>
            <person name="Kuyper T.W."/>
            <person name="Franco-Molano E.A."/>
            <person name="Baroni T.J."/>
            <person name="Aanen D.K."/>
        </authorList>
    </citation>
    <scope>NUCLEOTIDE SEQUENCE</scope>
    <source>
        <strain evidence="1">D49</strain>
    </source>
</reference>
<dbReference type="GO" id="GO:0019843">
    <property type="term" value="F:rRNA binding"/>
    <property type="evidence" value="ECO:0007669"/>
    <property type="project" value="TreeGrafter"/>
</dbReference>
<dbReference type="GO" id="GO:0034511">
    <property type="term" value="F:U3 snoRNA binding"/>
    <property type="evidence" value="ECO:0007669"/>
    <property type="project" value="InterPro"/>
</dbReference>
<accession>A0A9P7G1G3</accession>
<dbReference type="Proteomes" id="UP000717328">
    <property type="component" value="Unassembled WGS sequence"/>
</dbReference>
<keyword evidence="2" id="KW-1185">Reference proteome</keyword>
<gene>
    <name evidence="1" type="ORF">H0H81_007650</name>
</gene>
<dbReference type="GO" id="GO:0000462">
    <property type="term" value="P:maturation of SSU-rRNA from tricistronic rRNA transcript (SSU-rRNA, 5.8S rRNA, LSU-rRNA)"/>
    <property type="evidence" value="ECO:0007669"/>
    <property type="project" value="TreeGrafter"/>
</dbReference>
<comment type="caution">
    <text evidence="1">The sequence shown here is derived from an EMBL/GenBank/DDBJ whole genome shotgun (WGS) entry which is preliminary data.</text>
</comment>
<sequence>MDSYKADTECSAAYLRQSIVLAAYETPEGRSLFNSSLQNVAGKIRTQRFWSPIEVPQGIEQVGRSISSSRRDLTDNSQNFVHFECANAKDEADKRFHHFTTQVGLELFSIKA</sequence>
<evidence type="ECO:0000313" key="2">
    <source>
        <dbReference type="Proteomes" id="UP000717328"/>
    </source>
</evidence>
<dbReference type="PANTHER" id="PTHR12933">
    <property type="entry name" value="ORF PROTEIN-RELATED"/>
    <property type="match status" value="1"/>
</dbReference>
<dbReference type="PANTHER" id="PTHR12933:SF0">
    <property type="entry name" value="U3 SMALL NUCLEOLAR RNA-ASSOCIATED PROTEIN 25 HOMOLOG"/>
    <property type="match status" value="1"/>
</dbReference>